<evidence type="ECO:0000256" key="3">
    <source>
        <dbReference type="ARBA" id="ARBA00022475"/>
    </source>
</evidence>
<dbReference type="Pfam" id="PF00528">
    <property type="entry name" value="BPD_transp_1"/>
    <property type="match status" value="2"/>
</dbReference>
<evidence type="ECO:0000313" key="11">
    <source>
        <dbReference type="Proteomes" id="UP000568877"/>
    </source>
</evidence>
<organism evidence="10 11">
    <name type="scientific">Candidatus Hakubella thermalkaliphila</name>
    <dbReference type="NCBI Taxonomy" id="2754717"/>
    <lineage>
        <taxon>Bacteria</taxon>
        <taxon>Bacillati</taxon>
        <taxon>Actinomycetota</taxon>
        <taxon>Actinomycetota incertae sedis</taxon>
        <taxon>Candidatus Hakubellales</taxon>
        <taxon>Candidatus Hakubellaceae</taxon>
        <taxon>Candidatus Hakubella</taxon>
    </lineage>
</organism>
<feature type="domain" description="ABC transmembrane type-1" evidence="9">
    <location>
        <begin position="99"/>
        <end position="302"/>
    </location>
</feature>
<dbReference type="EMBL" id="BLSA01000023">
    <property type="protein sequence ID" value="GFP32008.1"/>
    <property type="molecule type" value="Genomic_DNA"/>
</dbReference>
<keyword evidence="3" id="KW-1003">Cell membrane</keyword>
<dbReference type="InterPro" id="IPR035906">
    <property type="entry name" value="MetI-like_sf"/>
</dbReference>
<evidence type="ECO:0000256" key="1">
    <source>
        <dbReference type="ARBA" id="ARBA00004429"/>
    </source>
</evidence>
<comment type="caution">
    <text evidence="10">The sequence shown here is derived from an EMBL/GenBank/DDBJ whole genome shotgun (WGS) entry which is preliminary data.</text>
</comment>
<proteinExistence type="inferred from homology"/>
<keyword evidence="7 8" id="KW-0472">Membrane</keyword>
<name>A0A6V8PID3_9ACTN</name>
<evidence type="ECO:0000256" key="4">
    <source>
        <dbReference type="ARBA" id="ARBA00022519"/>
    </source>
</evidence>
<dbReference type="PANTHER" id="PTHR43357">
    <property type="entry name" value="INNER MEMBRANE ABC TRANSPORTER PERMEASE PROTEIN YDCV"/>
    <property type="match status" value="1"/>
</dbReference>
<evidence type="ECO:0000259" key="9">
    <source>
        <dbReference type="PROSITE" id="PS50928"/>
    </source>
</evidence>
<feature type="transmembrane region" description="Helical" evidence="8">
    <location>
        <begin position="181"/>
        <end position="201"/>
    </location>
</feature>
<feature type="transmembrane region" description="Helical" evidence="8">
    <location>
        <begin position="137"/>
        <end position="161"/>
    </location>
</feature>
<keyword evidence="6 8" id="KW-1133">Transmembrane helix</keyword>
<feature type="transmembrane region" description="Helical" evidence="8">
    <location>
        <begin position="62"/>
        <end position="83"/>
    </location>
</feature>
<dbReference type="GO" id="GO:0055085">
    <property type="term" value="P:transmembrane transport"/>
    <property type="evidence" value="ECO:0007669"/>
    <property type="project" value="InterPro"/>
</dbReference>
<dbReference type="AlphaFoldDB" id="A0A6V8PID3"/>
<feature type="transmembrane region" description="Helical" evidence="8">
    <location>
        <begin position="379"/>
        <end position="401"/>
    </location>
</feature>
<feature type="transmembrane region" description="Helical" evidence="8">
    <location>
        <begin position="103"/>
        <end position="125"/>
    </location>
</feature>
<feature type="transmembrane region" description="Helical" evidence="8">
    <location>
        <begin position="413"/>
        <end position="436"/>
    </location>
</feature>
<dbReference type="InterPro" id="IPR000515">
    <property type="entry name" value="MetI-like"/>
</dbReference>
<evidence type="ECO:0000256" key="6">
    <source>
        <dbReference type="ARBA" id="ARBA00022989"/>
    </source>
</evidence>
<accession>A0A6V8PID3</accession>
<dbReference type="CDD" id="cd06261">
    <property type="entry name" value="TM_PBP2"/>
    <property type="match status" value="2"/>
</dbReference>
<feature type="transmembrane region" description="Helical" evidence="8">
    <location>
        <begin position="283"/>
        <end position="302"/>
    </location>
</feature>
<evidence type="ECO:0000256" key="5">
    <source>
        <dbReference type="ARBA" id="ARBA00022692"/>
    </source>
</evidence>
<dbReference type="FunFam" id="1.10.3720.10:FF:000088">
    <property type="entry name" value="Iron(III) ABC transporter, permease protein"/>
    <property type="match status" value="1"/>
</dbReference>
<dbReference type="GO" id="GO:0005886">
    <property type="term" value="C:plasma membrane"/>
    <property type="evidence" value="ECO:0007669"/>
    <property type="project" value="UniProtKB-SubCell"/>
</dbReference>
<feature type="transmembrane region" description="Helical" evidence="8">
    <location>
        <begin position="506"/>
        <end position="528"/>
    </location>
</feature>
<evidence type="ECO:0000256" key="2">
    <source>
        <dbReference type="ARBA" id="ARBA00022448"/>
    </source>
</evidence>
<gene>
    <name evidence="10" type="ORF">HKBW3S42_00314</name>
</gene>
<dbReference type="PROSITE" id="PS50928">
    <property type="entry name" value="ABC_TM1"/>
    <property type="match status" value="2"/>
</dbReference>
<comment type="similarity">
    <text evidence="8">Belongs to the binding-protein-dependent transport system permease family.</text>
</comment>
<keyword evidence="5 8" id="KW-0812">Transmembrane</keyword>
<keyword evidence="2 8" id="KW-0813">Transport</keyword>
<reference evidence="10 11" key="1">
    <citation type="journal article" date="2020" name="Front. Microbiol.">
        <title>Single-cell genomics of novel Actinobacteria with the Wood-Ljungdahl pathway discovered in a serpentinizing system.</title>
        <authorList>
            <person name="Merino N."/>
            <person name="Kawai M."/>
            <person name="Boyd E.S."/>
            <person name="Colman D.R."/>
            <person name="McGlynn S.E."/>
            <person name="Nealson K.H."/>
            <person name="Kurokawa K."/>
            <person name="Hongoh Y."/>
        </authorList>
    </citation>
    <scope>NUCLEOTIDE SEQUENCE [LARGE SCALE GENOMIC DNA]</scope>
    <source>
        <strain evidence="10 11">S42</strain>
    </source>
</reference>
<feature type="domain" description="ABC transmembrane type-1" evidence="9">
    <location>
        <begin position="376"/>
        <end position="582"/>
    </location>
</feature>
<feature type="transmembrane region" description="Helical" evidence="8">
    <location>
        <begin position="560"/>
        <end position="586"/>
    </location>
</feature>
<dbReference type="Proteomes" id="UP000568877">
    <property type="component" value="Unassembled WGS sequence"/>
</dbReference>
<feature type="transmembrane region" description="Helical" evidence="8">
    <location>
        <begin position="448"/>
        <end position="470"/>
    </location>
</feature>
<evidence type="ECO:0000256" key="7">
    <source>
        <dbReference type="ARBA" id="ARBA00023136"/>
    </source>
</evidence>
<evidence type="ECO:0000256" key="8">
    <source>
        <dbReference type="RuleBase" id="RU363032"/>
    </source>
</evidence>
<feature type="transmembrane region" description="Helical" evidence="8">
    <location>
        <begin position="332"/>
        <end position="359"/>
    </location>
</feature>
<comment type="subcellular location">
    <subcellularLocation>
        <location evidence="1">Cell inner membrane</location>
        <topology evidence="1">Multi-pass membrane protein</topology>
    </subcellularLocation>
    <subcellularLocation>
        <location evidence="8">Cell membrane</location>
        <topology evidence="8">Multi-pass membrane protein</topology>
    </subcellularLocation>
</comment>
<protein>
    <submittedName>
        <fullName evidence="10">Iron(III) transport system permease protein</fullName>
    </submittedName>
</protein>
<dbReference type="PANTHER" id="PTHR43357:SF3">
    <property type="entry name" value="FE(3+)-TRANSPORT SYSTEM PERMEASE PROTEIN FBPB 2"/>
    <property type="match status" value="1"/>
</dbReference>
<sequence>MHRGAPRRMKIGLFSRESLPSLGKGGERVDSTARIMRAVANLTRSWYLRCGHWLQGLPVSPLLIAAVVMLPVGVVSSALLTPTRQIWIHLWDTLLPEMLSNTFVLLLGVGVGTFLLGTGLAWLMVAYRFPGQTVLNWLLVLPMAVPTYVLGFVYMATFDFAGPVQSILRQWFGQNIWFPEIRSGGGAILVMVLVLYPYVYLLAKAGFYEQSGATFEEARVLGYSRAESFFRIALPLARPSIVAGLTLAMMEALTDFATVRFFNFPTLSDGVIRIWHGMMDLRAASELSGLLVIFVLLIILFGRSLRGRSRYYQVGGKVLGIPPVNLRGWKRWFATSTCSLVVAVAFALPVMQLFHWALIEITRTPAEAISVYLGLTFNSLLLSVLAAGFATAIAMILANGVRLSEGRVARTAAHLATMGYAIPGAVIAVGILVPLSTLDHTINDLLQSWWGITIGLIFTGSVVGLTYAYVVRFMAVAYNSVESSLEKITPNITMAARTLGASPWKLLWRIHLPLVGPGMFVGASLVFVDVMKELPITVMLRPFGYDTLAVWVWQMAAESIWAGASLPALIIVIAGLLPVILLIGAATPKRSK</sequence>
<dbReference type="Gene3D" id="1.10.3720.10">
    <property type="entry name" value="MetI-like"/>
    <property type="match status" value="2"/>
</dbReference>
<evidence type="ECO:0000313" key="10">
    <source>
        <dbReference type="EMBL" id="GFP32008.1"/>
    </source>
</evidence>
<keyword evidence="4" id="KW-0997">Cell inner membrane</keyword>
<dbReference type="SUPFAM" id="SSF161098">
    <property type="entry name" value="MetI-like"/>
    <property type="match status" value="2"/>
</dbReference>